<reference evidence="1 2" key="1">
    <citation type="journal article" date="2022" name="Allergy">
        <title>Genome assembly and annotation of Periplaneta americana reveal a comprehensive cockroach allergen profile.</title>
        <authorList>
            <person name="Wang L."/>
            <person name="Xiong Q."/>
            <person name="Saelim N."/>
            <person name="Wang L."/>
            <person name="Nong W."/>
            <person name="Wan A.T."/>
            <person name="Shi M."/>
            <person name="Liu X."/>
            <person name="Cao Q."/>
            <person name="Hui J.H.L."/>
            <person name="Sookrung N."/>
            <person name="Leung T.F."/>
            <person name="Tungtrongchitr A."/>
            <person name="Tsui S.K.W."/>
        </authorList>
    </citation>
    <scope>NUCLEOTIDE SEQUENCE [LARGE SCALE GENOMIC DNA]</scope>
    <source>
        <strain evidence="1">PWHHKU_190912</strain>
    </source>
</reference>
<dbReference type="Proteomes" id="UP001148838">
    <property type="component" value="Unassembled WGS sequence"/>
</dbReference>
<evidence type="ECO:0000313" key="1">
    <source>
        <dbReference type="EMBL" id="KAJ4433725.1"/>
    </source>
</evidence>
<organism evidence="1 2">
    <name type="scientific">Periplaneta americana</name>
    <name type="common">American cockroach</name>
    <name type="synonym">Blatta americana</name>
    <dbReference type="NCBI Taxonomy" id="6978"/>
    <lineage>
        <taxon>Eukaryota</taxon>
        <taxon>Metazoa</taxon>
        <taxon>Ecdysozoa</taxon>
        <taxon>Arthropoda</taxon>
        <taxon>Hexapoda</taxon>
        <taxon>Insecta</taxon>
        <taxon>Pterygota</taxon>
        <taxon>Neoptera</taxon>
        <taxon>Polyneoptera</taxon>
        <taxon>Dictyoptera</taxon>
        <taxon>Blattodea</taxon>
        <taxon>Blattoidea</taxon>
        <taxon>Blattidae</taxon>
        <taxon>Blattinae</taxon>
        <taxon>Periplaneta</taxon>
    </lineage>
</organism>
<dbReference type="EMBL" id="JAJSOF020000027">
    <property type="protein sequence ID" value="KAJ4433725.1"/>
    <property type="molecule type" value="Genomic_DNA"/>
</dbReference>
<evidence type="ECO:0000313" key="2">
    <source>
        <dbReference type="Proteomes" id="UP001148838"/>
    </source>
</evidence>
<comment type="caution">
    <text evidence="1">The sequence shown here is derived from an EMBL/GenBank/DDBJ whole genome shotgun (WGS) entry which is preliminary data.</text>
</comment>
<name>A0ABQ8SJT5_PERAM</name>
<gene>
    <name evidence="1" type="ORF">ANN_16036</name>
</gene>
<keyword evidence="2" id="KW-1185">Reference proteome</keyword>
<protein>
    <submittedName>
        <fullName evidence="1">Uncharacterized protein</fullName>
    </submittedName>
</protein>
<sequence>MRLEDDSLVHAAKEWLKRVGPDFYRAGLQALVPRLRHVVRMGESRNAYRVLVGRPEGKRPLGRPRRRWEDNIKMDLREVGYDGHIPETCVQFTAPLESAPLRHHGTTTRQRADSQSCGRKTDLNFFHVPSRESNLGSFD</sequence>
<proteinExistence type="predicted"/>
<accession>A0ABQ8SJT5</accession>